<sequence>MSLPSMQPTKNNIYNSVNYNAINEIEDVDLTNCDREPIHIPQSIQPHGLLMVLTEPDFKIVQVSTNSLEIVGRATEYLLDRPLADFISSDRLEAISKCLDRSFEHINPLAISFATAEDVTRNFNGIVHRAISGEIILELEPIANSIDREFFHFYYQIKKTLTKIQAAQNLGELCDLIVREIQDITGCDRVMIYRFNESGDGNIIAEVKQPDQESFLGLRYPDSDIPKQAKELYKLNWLRLIPNMDYRPSPLIPSSQIKEIAMHPLDMSHCCLRSVSPIHIEYLKNMGVAASLTISLIQKQNLWGLIACHHNTPIFIPYEIRTVCEFLGQLMSTELANKEANENLDYKLQLKNIQSQFVERLSKANNFVQELVAEPETLLNLVGAKGAAVCEGDDITMIGQTPQLDWLKSLLSWLPKQFKQDIFVTDNLPSLYPDADNCQAVAAGLLAMAISKIQHRYVLWFRPELPQTVTWAGNPNKPKRLESDGTMTIFPRKSFEAWQEIVTGRSQPWLDCEIAGASELRQAIVDIAIRQAEDLAHINLELERSNSELDAFAYIASHDLKEPLRGIHNYATFLLEDYGPILQDDGADKLNTLVRLTKRMEALIDSLLKFSRLGRQELQMSPIALDPLLSNVSELLGMNPQWQNCEIRKIRSLPTVLGDRILLEEIFTNLISNAFKYNDQPQKWVEIDWQIVPKLEHSDENQNPTQRFVTILIRDNGIGIRDKHLETVFRIFKRLHAASKYGGGTGAGLTIVKKIIERHGGTIKVQSIYGQGTTFLFTLPIQESL</sequence>
<evidence type="ECO:0000259" key="11">
    <source>
        <dbReference type="PROSITE" id="PS50109"/>
    </source>
</evidence>
<dbReference type="SUPFAM" id="SSF55785">
    <property type="entry name" value="PYP-like sensor domain (PAS domain)"/>
    <property type="match status" value="1"/>
</dbReference>
<keyword evidence="9" id="KW-0675">Receptor</keyword>
<evidence type="ECO:0000256" key="8">
    <source>
        <dbReference type="ARBA" id="ARBA00022991"/>
    </source>
</evidence>
<dbReference type="CDD" id="cd00082">
    <property type="entry name" value="HisKA"/>
    <property type="match status" value="1"/>
</dbReference>
<dbReference type="GO" id="GO:0030295">
    <property type="term" value="F:protein kinase activator activity"/>
    <property type="evidence" value="ECO:0007669"/>
    <property type="project" value="TreeGrafter"/>
</dbReference>
<gene>
    <name evidence="12" type="ORF">FEV09_19300</name>
</gene>
<dbReference type="Pfam" id="PF01590">
    <property type="entry name" value="GAF"/>
    <property type="match status" value="1"/>
</dbReference>
<evidence type="ECO:0000313" key="13">
    <source>
        <dbReference type="Proteomes" id="UP001152872"/>
    </source>
</evidence>
<dbReference type="InterPro" id="IPR003661">
    <property type="entry name" value="HisK_dim/P_dom"/>
</dbReference>
<dbReference type="SUPFAM" id="SSF55874">
    <property type="entry name" value="ATPase domain of HSP90 chaperone/DNA topoisomerase II/histidine kinase"/>
    <property type="match status" value="1"/>
</dbReference>
<dbReference type="Gene3D" id="3.30.450.40">
    <property type="match status" value="1"/>
</dbReference>
<dbReference type="InterPro" id="IPR029016">
    <property type="entry name" value="GAF-like_dom_sf"/>
</dbReference>
<dbReference type="Gene3D" id="3.30.450.20">
    <property type="entry name" value="PAS domain"/>
    <property type="match status" value="1"/>
</dbReference>
<dbReference type="InterPro" id="IPR035965">
    <property type="entry name" value="PAS-like_dom_sf"/>
</dbReference>
<organism evidence="12 13">
    <name type="scientific">Pseudanabaena catenata USMAC16</name>
    <dbReference type="NCBI Taxonomy" id="1855837"/>
    <lineage>
        <taxon>Bacteria</taxon>
        <taxon>Bacillati</taxon>
        <taxon>Cyanobacteriota</taxon>
        <taxon>Cyanophyceae</taxon>
        <taxon>Pseudanabaenales</taxon>
        <taxon>Pseudanabaenaceae</taxon>
        <taxon>Pseudanabaena</taxon>
    </lineage>
</organism>
<dbReference type="InterPro" id="IPR050351">
    <property type="entry name" value="BphY/WalK/GraS-like"/>
</dbReference>
<protein>
    <recommendedName>
        <fullName evidence="3">histidine kinase</fullName>
        <ecNumber evidence="3">2.7.13.3</ecNumber>
    </recommendedName>
</protein>
<comment type="similarity">
    <text evidence="2">In the N-terminal section; belongs to the phytochrome family.</text>
</comment>
<dbReference type="RefSeq" id="WP_277909281.1">
    <property type="nucleotide sequence ID" value="NZ_VBTY01000215.1"/>
</dbReference>
<dbReference type="InterPro" id="IPR036890">
    <property type="entry name" value="HATPase_C_sf"/>
</dbReference>
<evidence type="ECO:0000313" key="12">
    <source>
        <dbReference type="EMBL" id="MDG3496690.1"/>
    </source>
</evidence>
<evidence type="ECO:0000256" key="1">
    <source>
        <dbReference type="ARBA" id="ARBA00000085"/>
    </source>
</evidence>
<dbReference type="Pfam" id="PF00360">
    <property type="entry name" value="PHY"/>
    <property type="match status" value="1"/>
</dbReference>
<evidence type="ECO:0000256" key="6">
    <source>
        <dbReference type="ARBA" id="ARBA00022679"/>
    </source>
</evidence>
<dbReference type="AlphaFoldDB" id="A0A9X4MCI4"/>
<evidence type="ECO:0000256" key="3">
    <source>
        <dbReference type="ARBA" id="ARBA00012438"/>
    </source>
</evidence>
<keyword evidence="12" id="KW-0547">Nucleotide-binding</keyword>
<dbReference type="InterPro" id="IPR001294">
    <property type="entry name" value="Phytochrome"/>
</dbReference>
<dbReference type="SMART" id="SM00387">
    <property type="entry name" value="HATPase_c"/>
    <property type="match status" value="1"/>
</dbReference>
<dbReference type="PANTHER" id="PTHR42878:SF15">
    <property type="entry name" value="BACTERIOPHYTOCHROME"/>
    <property type="match status" value="1"/>
</dbReference>
<dbReference type="GO" id="GO:0009584">
    <property type="term" value="P:detection of visible light"/>
    <property type="evidence" value="ECO:0007669"/>
    <property type="project" value="InterPro"/>
</dbReference>
<dbReference type="Gene3D" id="3.30.450.270">
    <property type="match status" value="1"/>
</dbReference>
<dbReference type="Pfam" id="PF00512">
    <property type="entry name" value="HisKA"/>
    <property type="match status" value="1"/>
</dbReference>
<comment type="caution">
    <text evidence="12">The sequence shown here is derived from an EMBL/GenBank/DDBJ whole genome shotgun (WGS) entry which is preliminary data.</text>
</comment>
<dbReference type="SUPFAM" id="SSF55781">
    <property type="entry name" value="GAF domain-like"/>
    <property type="match status" value="2"/>
</dbReference>
<dbReference type="GO" id="GO:0005524">
    <property type="term" value="F:ATP binding"/>
    <property type="evidence" value="ECO:0007669"/>
    <property type="project" value="UniProtKB-KW"/>
</dbReference>
<comment type="catalytic activity">
    <reaction evidence="1">
        <text>ATP + protein L-histidine = ADP + protein N-phospho-L-histidine.</text>
        <dbReference type="EC" id="2.7.13.3"/>
    </reaction>
</comment>
<evidence type="ECO:0000256" key="9">
    <source>
        <dbReference type="ARBA" id="ARBA00023170"/>
    </source>
</evidence>
<dbReference type="SUPFAM" id="SSF47384">
    <property type="entry name" value="Homodimeric domain of signal transducing histidine kinase"/>
    <property type="match status" value="1"/>
</dbReference>
<dbReference type="Proteomes" id="UP001152872">
    <property type="component" value="Unassembled WGS sequence"/>
</dbReference>
<dbReference type="Gene3D" id="3.30.565.10">
    <property type="entry name" value="Histidine kinase-like ATPase, C-terminal domain"/>
    <property type="match status" value="1"/>
</dbReference>
<dbReference type="GO" id="GO:0000155">
    <property type="term" value="F:phosphorelay sensor kinase activity"/>
    <property type="evidence" value="ECO:0007669"/>
    <property type="project" value="InterPro"/>
</dbReference>
<dbReference type="EMBL" id="VBTY01000215">
    <property type="protein sequence ID" value="MDG3496690.1"/>
    <property type="molecule type" value="Genomic_DNA"/>
</dbReference>
<dbReference type="Pfam" id="PF08446">
    <property type="entry name" value="PAS_2"/>
    <property type="match status" value="1"/>
</dbReference>
<dbReference type="GO" id="GO:0009881">
    <property type="term" value="F:photoreceptor activity"/>
    <property type="evidence" value="ECO:0007669"/>
    <property type="project" value="UniProtKB-KW"/>
</dbReference>
<keyword evidence="6" id="KW-0808">Transferase</keyword>
<dbReference type="InterPro" id="IPR013654">
    <property type="entry name" value="PAS_2"/>
</dbReference>
<evidence type="ECO:0000259" key="10">
    <source>
        <dbReference type="PROSITE" id="PS50046"/>
    </source>
</evidence>
<dbReference type="PROSITE" id="PS50046">
    <property type="entry name" value="PHYTOCHROME_2"/>
    <property type="match status" value="1"/>
</dbReference>
<keyword evidence="13" id="KW-1185">Reference proteome</keyword>
<evidence type="ECO:0000256" key="2">
    <source>
        <dbReference type="ARBA" id="ARBA00006402"/>
    </source>
</evidence>
<keyword evidence="4" id="KW-0600">Photoreceptor protein</keyword>
<feature type="domain" description="Histidine kinase" evidence="11">
    <location>
        <begin position="555"/>
        <end position="783"/>
    </location>
</feature>
<dbReference type="InterPro" id="IPR005467">
    <property type="entry name" value="His_kinase_dom"/>
</dbReference>
<dbReference type="PRINTS" id="PR01033">
    <property type="entry name" value="PHYTOCHROME"/>
</dbReference>
<evidence type="ECO:0000256" key="7">
    <source>
        <dbReference type="ARBA" id="ARBA00022777"/>
    </source>
</evidence>
<feature type="domain" description="Phytochrome chromophore attachment site" evidence="10">
    <location>
        <begin position="169"/>
        <end position="329"/>
    </location>
</feature>
<dbReference type="InterPro" id="IPR043150">
    <property type="entry name" value="Phytochrome_PHY_sf"/>
</dbReference>
<dbReference type="Gene3D" id="1.10.287.130">
    <property type="match status" value="1"/>
</dbReference>
<dbReference type="InterPro" id="IPR016132">
    <property type="entry name" value="Phyto_chromo_attachment"/>
</dbReference>
<dbReference type="Pfam" id="PF02518">
    <property type="entry name" value="HATPase_c"/>
    <property type="match status" value="1"/>
</dbReference>
<keyword evidence="7" id="KW-0418">Kinase</keyword>
<dbReference type="SMART" id="SM00065">
    <property type="entry name" value="GAF"/>
    <property type="match status" value="1"/>
</dbReference>
<dbReference type="InterPro" id="IPR003018">
    <property type="entry name" value="GAF"/>
</dbReference>
<dbReference type="InterPro" id="IPR036097">
    <property type="entry name" value="HisK_dim/P_sf"/>
</dbReference>
<accession>A0A9X4MCI4</accession>
<dbReference type="GO" id="GO:0000156">
    <property type="term" value="F:phosphorelay response regulator activity"/>
    <property type="evidence" value="ECO:0007669"/>
    <property type="project" value="TreeGrafter"/>
</dbReference>
<evidence type="ECO:0000256" key="5">
    <source>
        <dbReference type="ARBA" id="ARBA00022606"/>
    </source>
</evidence>
<dbReference type="GO" id="GO:0006355">
    <property type="term" value="P:regulation of DNA-templated transcription"/>
    <property type="evidence" value="ECO:0007669"/>
    <property type="project" value="InterPro"/>
</dbReference>
<dbReference type="InterPro" id="IPR003594">
    <property type="entry name" value="HATPase_dom"/>
</dbReference>
<name>A0A9X4MCI4_9CYAN</name>
<dbReference type="PANTHER" id="PTHR42878">
    <property type="entry name" value="TWO-COMPONENT HISTIDINE KINASE"/>
    <property type="match status" value="1"/>
</dbReference>
<dbReference type="EC" id="2.7.13.3" evidence="3"/>
<evidence type="ECO:0000256" key="4">
    <source>
        <dbReference type="ARBA" id="ARBA00022543"/>
    </source>
</evidence>
<reference evidence="12" key="1">
    <citation type="submission" date="2019-05" db="EMBL/GenBank/DDBJ databases">
        <title>Whole genome sequencing of Pseudanabaena catenata USMAC16.</title>
        <authorList>
            <person name="Khan Z."/>
            <person name="Omar W.M."/>
            <person name="Convey P."/>
            <person name="Merican F."/>
            <person name="Najimudin N."/>
        </authorList>
    </citation>
    <scope>NUCLEOTIDE SEQUENCE</scope>
    <source>
        <strain evidence="12">USMAC16</strain>
    </source>
</reference>
<dbReference type="InterPro" id="IPR013515">
    <property type="entry name" value="Phytochrome_cen-reg"/>
</dbReference>
<dbReference type="GO" id="GO:0007234">
    <property type="term" value="P:osmosensory signaling via phosphorelay pathway"/>
    <property type="evidence" value="ECO:0007669"/>
    <property type="project" value="TreeGrafter"/>
</dbReference>
<keyword evidence="12" id="KW-0067">ATP-binding</keyword>
<keyword evidence="8" id="KW-0157">Chromophore</keyword>
<proteinExistence type="inferred from homology"/>
<dbReference type="PROSITE" id="PS50109">
    <property type="entry name" value="HIS_KIN"/>
    <property type="match status" value="1"/>
</dbReference>
<dbReference type="SMART" id="SM00388">
    <property type="entry name" value="HisKA"/>
    <property type="match status" value="1"/>
</dbReference>
<keyword evidence="5" id="KW-0716">Sensory transduction</keyword>